<sequence>MSYGRIRQYPGGLNVLYGGTRKMPKEFSRPWQQSIPVQTDPERCAFCKRDQVIVLGKFENGWIHLQNKFTPYSFHEMVIPPSCWPEEELRILGGVAGIWRALVNLERIVSEAVPMHNELWVTAHVGALAGQNITHLHYHVHEPERFPRDADPALVAEAMCQINDREEALLAHLRQSPLAIGCSLHPVYCVVVESIFRVGQCFIIPDSVARLHPVVFGALLAEVTRCYAETFRSTQGLAPDFQIFMKFYRGDFIYASYLPILNNHGATDSVGAIISGGSLTHPWTPEETLAALQKTRGLG</sequence>
<evidence type="ECO:0008006" key="3">
    <source>
        <dbReference type="Google" id="ProtNLM"/>
    </source>
</evidence>
<dbReference type="SUPFAM" id="SSF54197">
    <property type="entry name" value="HIT-like"/>
    <property type="match status" value="1"/>
</dbReference>
<proteinExistence type="predicted"/>
<accession>A0A1G2KMR8</accession>
<reference evidence="1 2" key="1">
    <citation type="journal article" date="2016" name="Nat. Commun.">
        <title>Thousands of microbial genomes shed light on interconnected biogeochemical processes in an aquifer system.</title>
        <authorList>
            <person name="Anantharaman K."/>
            <person name="Brown C.T."/>
            <person name="Hug L.A."/>
            <person name="Sharon I."/>
            <person name="Castelle C.J."/>
            <person name="Probst A.J."/>
            <person name="Thomas B.C."/>
            <person name="Singh A."/>
            <person name="Wilkins M.J."/>
            <person name="Karaoz U."/>
            <person name="Brodie E.L."/>
            <person name="Williams K.H."/>
            <person name="Hubbard S.S."/>
            <person name="Banfield J.F."/>
        </authorList>
    </citation>
    <scope>NUCLEOTIDE SEQUENCE [LARGE SCALE GENOMIC DNA]</scope>
</reference>
<gene>
    <name evidence="1" type="ORF">A3C11_02575</name>
</gene>
<dbReference type="AlphaFoldDB" id="A0A1G2KMR8"/>
<evidence type="ECO:0000313" key="2">
    <source>
        <dbReference type="Proteomes" id="UP000177362"/>
    </source>
</evidence>
<name>A0A1G2KMR8_9BACT</name>
<evidence type="ECO:0000313" key="1">
    <source>
        <dbReference type="EMBL" id="OHA00728.1"/>
    </source>
</evidence>
<organism evidence="1 2">
    <name type="scientific">Candidatus Sungbacteria bacterium RIFCSPHIGHO2_02_FULL_49_12</name>
    <dbReference type="NCBI Taxonomy" id="1802271"/>
    <lineage>
        <taxon>Bacteria</taxon>
        <taxon>Candidatus Sungiibacteriota</taxon>
    </lineage>
</organism>
<dbReference type="Proteomes" id="UP000177362">
    <property type="component" value="Unassembled WGS sequence"/>
</dbReference>
<protein>
    <recommendedName>
        <fullName evidence="3">HIT domain-containing protein</fullName>
    </recommendedName>
</protein>
<dbReference type="STRING" id="1802271.A3C11_02575"/>
<dbReference type="InterPro" id="IPR036265">
    <property type="entry name" value="HIT-like_sf"/>
</dbReference>
<comment type="caution">
    <text evidence="1">The sequence shown here is derived from an EMBL/GenBank/DDBJ whole genome shotgun (WGS) entry which is preliminary data.</text>
</comment>
<dbReference type="EMBL" id="MHQJ01000038">
    <property type="protein sequence ID" value="OHA00728.1"/>
    <property type="molecule type" value="Genomic_DNA"/>
</dbReference>